<evidence type="ECO:0000313" key="5">
    <source>
        <dbReference type="EMBL" id="POZ49847.1"/>
    </source>
</evidence>
<sequence length="250" mass="28266">MNLIDPFAEIDCLKSRLGTLCPLPEYTVRTLHEQQILGWIYHSNAIEGNTLTEKETNVVLEGVTIGGKPLREHFEVINYKKAINYVEALVHAKALLSELHIKSIHHFILKNIDDRNAGQYRHENIVVAGAEHVPPHFLNVPEAMASLIEKYGAEEHLHPVECAARLHADFIGIHPFVDGNGHTARLLMNFELIRRGFLPAIIPVWQRLEYYDALDTAHTCGEYTLFIELVAGLEQTALARYLRIIQGSPN</sequence>
<dbReference type="GO" id="GO:0005524">
    <property type="term" value="F:ATP binding"/>
    <property type="evidence" value="ECO:0007669"/>
    <property type="project" value="UniProtKB-KW"/>
</dbReference>
<keyword evidence="2" id="KW-0547">Nucleotide-binding</keyword>
<feature type="binding site" evidence="2">
    <location>
        <begin position="178"/>
        <end position="185"/>
    </location>
    <ligand>
        <name>ATP</name>
        <dbReference type="ChEBI" id="CHEBI:30616"/>
    </ligand>
</feature>
<dbReference type="Proteomes" id="UP000237423">
    <property type="component" value="Unassembled WGS sequence"/>
</dbReference>
<dbReference type="InterPro" id="IPR036597">
    <property type="entry name" value="Fido-like_dom_sf"/>
</dbReference>
<name>A0A2S5CGF7_9GAMM</name>
<dbReference type="PANTHER" id="PTHR13504:SF38">
    <property type="entry name" value="FIDO DOMAIN-CONTAINING PROTEIN"/>
    <property type="match status" value="1"/>
</dbReference>
<dbReference type="RefSeq" id="WP_103975779.1">
    <property type="nucleotide sequence ID" value="NZ_PGFZ01000021.1"/>
</dbReference>
<dbReference type="InterPro" id="IPR003812">
    <property type="entry name" value="Fido"/>
</dbReference>
<proteinExistence type="predicted"/>
<feature type="site" description="Important for autoinhibition of adenylyltransferase activity" evidence="3">
    <location>
        <position position="47"/>
    </location>
</feature>
<evidence type="ECO:0000256" key="3">
    <source>
        <dbReference type="PIRSR" id="PIRSR640198-3"/>
    </source>
</evidence>
<dbReference type="PANTHER" id="PTHR13504">
    <property type="entry name" value="FIDO DOMAIN-CONTAINING PROTEIN DDB_G0283145"/>
    <property type="match status" value="1"/>
</dbReference>
<keyword evidence="2" id="KW-0067">ATP-binding</keyword>
<dbReference type="SUPFAM" id="SSF140931">
    <property type="entry name" value="Fic-like"/>
    <property type="match status" value="1"/>
</dbReference>
<comment type="caution">
    <text evidence="5">The sequence shown here is derived from an EMBL/GenBank/DDBJ whole genome shotgun (WGS) entry which is preliminary data.</text>
</comment>
<feature type="domain" description="Fido" evidence="4">
    <location>
        <begin position="96"/>
        <end position="232"/>
    </location>
</feature>
<organism evidence="5 6">
    <name type="scientific">Methylovulum psychrotolerans</name>
    <dbReference type="NCBI Taxonomy" id="1704499"/>
    <lineage>
        <taxon>Bacteria</taxon>
        <taxon>Pseudomonadati</taxon>
        <taxon>Pseudomonadota</taxon>
        <taxon>Gammaproteobacteria</taxon>
        <taxon>Methylococcales</taxon>
        <taxon>Methylococcaceae</taxon>
        <taxon>Methylovulum</taxon>
    </lineage>
</organism>
<feature type="active site" evidence="1">
    <location>
        <position position="174"/>
    </location>
</feature>
<dbReference type="EMBL" id="PGFZ01000021">
    <property type="protein sequence ID" value="POZ49847.1"/>
    <property type="molecule type" value="Genomic_DNA"/>
</dbReference>
<accession>A0A2S5CGF7</accession>
<protein>
    <submittedName>
        <fullName evidence="5">Fic family protein</fullName>
    </submittedName>
</protein>
<evidence type="ECO:0000313" key="6">
    <source>
        <dbReference type="Proteomes" id="UP000237423"/>
    </source>
</evidence>
<feature type="binding site" evidence="2">
    <location>
        <begin position="210"/>
        <end position="211"/>
    </location>
    <ligand>
        <name>ATP</name>
        <dbReference type="ChEBI" id="CHEBI:30616"/>
    </ligand>
</feature>
<dbReference type="Gene3D" id="1.10.3290.10">
    <property type="entry name" value="Fido-like domain"/>
    <property type="match status" value="1"/>
</dbReference>
<dbReference type="AlphaFoldDB" id="A0A2S5CGF7"/>
<dbReference type="Pfam" id="PF02661">
    <property type="entry name" value="Fic"/>
    <property type="match status" value="1"/>
</dbReference>
<dbReference type="InterPro" id="IPR040198">
    <property type="entry name" value="Fido_containing"/>
</dbReference>
<reference evidence="5 6" key="1">
    <citation type="submission" date="2017-11" db="EMBL/GenBank/DDBJ databases">
        <title>Draft Genome Sequence of Methylobacter psychrotolerans Sph1T, an Obligate Methanotroph from Low-Temperature Environments.</title>
        <authorList>
            <person name="Oshkin I.Y."/>
            <person name="Miroshnikov K."/>
            <person name="Belova S.E."/>
            <person name="Korzhenkov A."/>
            <person name="Toshchakov S.V."/>
            <person name="Dedysh S.N."/>
        </authorList>
    </citation>
    <scope>NUCLEOTIDE SEQUENCE [LARGE SCALE GENOMIC DNA]</scope>
    <source>
        <strain evidence="5 6">Sph1</strain>
    </source>
</reference>
<evidence type="ECO:0000256" key="2">
    <source>
        <dbReference type="PIRSR" id="PIRSR640198-2"/>
    </source>
</evidence>
<evidence type="ECO:0000256" key="1">
    <source>
        <dbReference type="PIRSR" id="PIRSR640198-1"/>
    </source>
</evidence>
<feature type="binding site" evidence="2">
    <location>
        <begin position="127"/>
        <end position="132"/>
    </location>
    <ligand>
        <name>ATP</name>
        <dbReference type="ChEBI" id="CHEBI:30616"/>
    </ligand>
</feature>
<gene>
    <name evidence="5" type="ORF">AADEFJLK_04363</name>
</gene>
<evidence type="ECO:0000259" key="4">
    <source>
        <dbReference type="PROSITE" id="PS51459"/>
    </source>
</evidence>
<dbReference type="PROSITE" id="PS51459">
    <property type="entry name" value="FIDO"/>
    <property type="match status" value="1"/>
</dbReference>